<feature type="transmembrane region" description="Helical" evidence="11">
    <location>
        <begin position="863"/>
        <end position="882"/>
    </location>
</feature>
<keyword evidence="4 11" id="KW-0812">Transmembrane</keyword>
<evidence type="ECO:0000256" key="6">
    <source>
        <dbReference type="ARBA" id="ARBA00022967"/>
    </source>
</evidence>
<evidence type="ECO:0000256" key="9">
    <source>
        <dbReference type="ARBA" id="ARBA00023136"/>
    </source>
</evidence>
<proteinExistence type="inferred from homology"/>
<dbReference type="PANTHER" id="PTHR31998">
    <property type="entry name" value="K(+)-INSENSITIVE PYROPHOSPHATE-ENERGIZED PROTON PUMP"/>
    <property type="match status" value="1"/>
</dbReference>
<sequence>MVMLPLHDNSSTIRKKYKKNNKFFGGETSVKNFLERYSFTNKKDNKKNEKGTKLNILKYMKLYMQKPVKQRITFNIIVFMLFLVIIYIIYHKIENIKTVFLISLTLYSLYFLLFSLYMLSTILNDEYGEYNTLKKYDMTNNIYINDNELNLINDKNDVQQINNSQNNNDNYIQQMTNDHNFQKKEIKKEHEKLKYNNNHNNNENNLINPYNLEQNNQTFNQHISNEYEKNNINLIDTKNTNNDNKGDMKNEIGTYEGYEISSFDSIGIPIKEGSEGFFAVQYNSIFKISIVFTLLILSLYIIRGEDTKLPQGDNQTTDMMNNLSNNNNNNNNNSNNSNSNGSIIISSYAYGIITSISFLLGALCSSIAGYNGIYVAVRANVKVAKAATYSYNKALITCFRSGAVSAIVNVALAIFGICSLLLLVHILYPTLAFSKYPLLIVGYGFGASLVAMLYQLAGGIYTKAADIGADLVGKVEKHIPEDDPRNPAVIADLVGDNVGDCAGQCADLFESICAEIIASMILGGNLSENGIISEQTASYFVLFPLFVHSMDLLISTIGIYLVSVKNNNEPFSTLNLECNTKIIDKKDISYFNNINSNMHIEESAMQPLNNNKEESDLLYANYDRDVTSEQLENPLKAMLKAYFFTCSLGVVGFSFLCKLLFSLDNAKNAWIYFSFCGFIGMACSYLFVILTRYYTDYSYPKVKKIAHASLSGPATNIIAGLYVGLESTFFPVIVISTSLLLSYYLGLKSNITGDHSIINGLYGTSVATMGMLSTAVFILSMSNFGPIADNAGGIVEMCKQPKYVRVITDKLDAVGNVTKANTKGFSVGSAALACFLLFSAFLSEVSVHSKMPFSTVDIAIPEVFIGGILGSVVVFLFAGWSLDAVGKTAEEVLKEVRRQFNEHPGILTYKEKPDYHTCVAIISKRALIETIKPGLLGVLSPIIVGLIFKQLGILQNNQLLGAQAMASFIMFSTSTGILMALFLNNAGGAWDNAKKYIESGYYGGKNSQAHVSSVIGDTVGDPCKDTAGPSIHVLIKLISTITMVITPLIASTTTKSIYS</sequence>
<feature type="transmembrane region" description="Helical" evidence="11">
    <location>
        <begin position="436"/>
        <end position="454"/>
    </location>
</feature>
<feature type="transmembrane region" description="Helical" evidence="11">
    <location>
        <begin position="729"/>
        <end position="747"/>
    </location>
</feature>
<dbReference type="AlphaFoldDB" id="A0A2P9DID0"/>
<feature type="region of interest" description="Disordered" evidence="10">
    <location>
        <begin position="312"/>
        <end position="336"/>
    </location>
</feature>
<dbReference type="GO" id="GO:0009678">
    <property type="term" value="F:diphosphate hydrolysis-driven proton transmembrane transporter activity"/>
    <property type="evidence" value="ECO:0007669"/>
    <property type="project" value="UniProtKB-EC"/>
</dbReference>
<dbReference type="Proteomes" id="UP000240500">
    <property type="component" value="Chromosome 12"/>
</dbReference>
<evidence type="ECO:0000256" key="10">
    <source>
        <dbReference type="SAM" id="MobiDB-lite"/>
    </source>
</evidence>
<keyword evidence="8" id="KW-0406">Ion transport</keyword>
<evidence type="ECO:0000256" key="2">
    <source>
        <dbReference type="ARBA" id="ARBA00013242"/>
    </source>
</evidence>
<dbReference type="HAMAP" id="MF_01129">
    <property type="entry name" value="PPase_energized_pump"/>
    <property type="match status" value="1"/>
</dbReference>
<dbReference type="OrthoDB" id="5210at2759"/>
<evidence type="ECO:0000256" key="8">
    <source>
        <dbReference type="ARBA" id="ARBA00023065"/>
    </source>
</evidence>
<evidence type="ECO:0000256" key="3">
    <source>
        <dbReference type="ARBA" id="ARBA00022448"/>
    </source>
</evidence>
<dbReference type="EMBL" id="LT969575">
    <property type="protein sequence ID" value="SOV80787.1"/>
    <property type="molecule type" value="Genomic_DNA"/>
</dbReference>
<reference evidence="12 13" key="1">
    <citation type="submission" date="2016-09" db="EMBL/GenBank/DDBJ databases">
        <authorList>
            <consortium name="Pathogen Informatics"/>
        </authorList>
    </citation>
    <scope>NUCLEOTIDE SEQUENCE [LARGE SCALE GENOMIC DNA]</scope>
</reference>
<organism evidence="12 13">
    <name type="scientific">Plasmodium reichenowi</name>
    <dbReference type="NCBI Taxonomy" id="5854"/>
    <lineage>
        <taxon>Eukaryota</taxon>
        <taxon>Sar</taxon>
        <taxon>Alveolata</taxon>
        <taxon>Apicomplexa</taxon>
        <taxon>Aconoidasida</taxon>
        <taxon>Haemosporida</taxon>
        <taxon>Plasmodiidae</taxon>
        <taxon>Plasmodium</taxon>
        <taxon>Plasmodium (Laverania)</taxon>
    </lineage>
</organism>
<evidence type="ECO:0000256" key="4">
    <source>
        <dbReference type="ARBA" id="ARBA00022692"/>
    </source>
</evidence>
<feature type="transmembrane region" description="Helical" evidence="11">
    <location>
        <begin position="398"/>
        <end position="424"/>
    </location>
</feature>
<keyword evidence="7 11" id="KW-1133">Transmembrane helix</keyword>
<feature type="transmembrane region" description="Helical" evidence="11">
    <location>
        <begin position="348"/>
        <end position="377"/>
    </location>
</feature>
<feature type="transmembrane region" description="Helical" evidence="11">
    <location>
        <begin position="759"/>
        <end position="779"/>
    </location>
</feature>
<keyword evidence="6" id="KW-1278">Translocase</keyword>
<dbReference type="Pfam" id="PF03030">
    <property type="entry name" value="H_PPase"/>
    <property type="match status" value="1"/>
</dbReference>
<feature type="transmembrane region" description="Helical" evidence="11">
    <location>
        <begin position="705"/>
        <end position="723"/>
    </location>
</feature>
<feature type="transmembrane region" description="Helical" evidence="11">
    <location>
        <begin position="824"/>
        <end position="842"/>
    </location>
</feature>
<dbReference type="EC" id="7.1.3.1" evidence="2"/>
<feature type="compositionally biased region" description="Low complexity" evidence="10">
    <location>
        <begin position="321"/>
        <end position="336"/>
    </location>
</feature>
<gene>
    <name evidence="12" type="ORF">PRG01_1238500</name>
</gene>
<accession>A0A2P9DID0</accession>
<feature type="transmembrane region" description="Helical" evidence="11">
    <location>
        <begin position="284"/>
        <end position="302"/>
    </location>
</feature>
<dbReference type="VEuPathDB" id="PlasmoDB:PRCDC_1234400"/>
<feature type="transmembrane region" description="Helical" evidence="11">
    <location>
        <begin position="960"/>
        <end position="983"/>
    </location>
</feature>
<keyword evidence="9 11" id="KW-0472">Membrane</keyword>
<feature type="transmembrane region" description="Helical" evidence="11">
    <location>
        <begin position="96"/>
        <end position="119"/>
    </location>
</feature>
<feature type="transmembrane region" description="Helical" evidence="11">
    <location>
        <begin position="72"/>
        <end position="90"/>
    </location>
</feature>
<dbReference type="GO" id="GO:0016020">
    <property type="term" value="C:membrane"/>
    <property type="evidence" value="ECO:0007669"/>
    <property type="project" value="InterPro"/>
</dbReference>
<evidence type="ECO:0000256" key="1">
    <source>
        <dbReference type="ARBA" id="ARBA00004127"/>
    </source>
</evidence>
<evidence type="ECO:0000313" key="13">
    <source>
        <dbReference type="Proteomes" id="UP000240500"/>
    </source>
</evidence>
<dbReference type="GO" id="GO:0012505">
    <property type="term" value="C:endomembrane system"/>
    <property type="evidence" value="ECO:0007669"/>
    <property type="project" value="UniProtKB-SubCell"/>
</dbReference>
<comment type="subcellular location">
    <subcellularLocation>
        <location evidence="1">Endomembrane system</location>
        <topology evidence="1">Multi-pass membrane protein</topology>
    </subcellularLocation>
</comment>
<feature type="transmembrane region" description="Helical" evidence="11">
    <location>
        <begin position="641"/>
        <end position="663"/>
    </location>
</feature>
<dbReference type="InterPro" id="IPR004131">
    <property type="entry name" value="PPase-energised_H-pump"/>
</dbReference>
<name>A0A2P9DID0_PLARE</name>
<keyword evidence="3" id="KW-0813">Transport</keyword>
<evidence type="ECO:0000256" key="5">
    <source>
        <dbReference type="ARBA" id="ARBA00022842"/>
    </source>
</evidence>
<evidence type="ECO:0000256" key="7">
    <source>
        <dbReference type="ARBA" id="ARBA00022989"/>
    </source>
</evidence>
<dbReference type="VEuPathDB" id="PlasmoDB:PRG01_1238500"/>
<dbReference type="GO" id="GO:0004427">
    <property type="term" value="F:inorganic diphosphate phosphatase activity"/>
    <property type="evidence" value="ECO:0007669"/>
    <property type="project" value="InterPro"/>
</dbReference>
<evidence type="ECO:0000256" key="11">
    <source>
        <dbReference type="SAM" id="Phobius"/>
    </source>
</evidence>
<feature type="transmembrane region" description="Helical" evidence="11">
    <location>
        <begin position="669"/>
        <end position="693"/>
    </location>
</feature>
<evidence type="ECO:0000313" key="12">
    <source>
        <dbReference type="EMBL" id="SOV80787.1"/>
    </source>
</evidence>
<protein>
    <recommendedName>
        <fullName evidence="2">H(+)-exporting diphosphatase</fullName>
        <ecNumber evidence="2">7.1.3.1</ecNumber>
    </recommendedName>
</protein>
<keyword evidence="5" id="KW-0460">Magnesium</keyword>
<feature type="transmembrane region" description="Helical" evidence="11">
    <location>
        <begin position="931"/>
        <end position="948"/>
    </location>
</feature>